<proteinExistence type="predicted"/>
<evidence type="ECO:0000313" key="4">
    <source>
        <dbReference type="EMBL" id="NGM80792.1"/>
    </source>
</evidence>
<feature type="domain" description="HTH tetR-type" evidence="3">
    <location>
        <begin position="9"/>
        <end position="69"/>
    </location>
</feature>
<dbReference type="EMBL" id="JAAKGU010000001">
    <property type="protein sequence ID" value="NGM80792.1"/>
    <property type="molecule type" value="Genomic_DNA"/>
</dbReference>
<dbReference type="Gene3D" id="1.10.357.10">
    <property type="entry name" value="Tetracycline Repressor, domain 2"/>
    <property type="match status" value="1"/>
</dbReference>
<keyword evidence="5" id="KW-1185">Reference proteome</keyword>
<dbReference type="PANTHER" id="PTHR43479">
    <property type="entry name" value="ACREF/ENVCD OPERON REPRESSOR-RELATED"/>
    <property type="match status" value="1"/>
</dbReference>
<dbReference type="PROSITE" id="PS50977">
    <property type="entry name" value="HTH_TETR_2"/>
    <property type="match status" value="1"/>
</dbReference>
<dbReference type="RefSeq" id="WP_165093128.1">
    <property type="nucleotide sequence ID" value="NZ_JAAKGU010000001.1"/>
</dbReference>
<keyword evidence="1 2" id="KW-0238">DNA-binding</keyword>
<evidence type="ECO:0000259" key="3">
    <source>
        <dbReference type="PROSITE" id="PS50977"/>
    </source>
</evidence>
<dbReference type="InterPro" id="IPR050624">
    <property type="entry name" value="HTH-type_Tx_Regulator"/>
</dbReference>
<dbReference type="PRINTS" id="PR00455">
    <property type="entry name" value="HTHTETR"/>
</dbReference>
<dbReference type="InterPro" id="IPR001647">
    <property type="entry name" value="HTH_TetR"/>
</dbReference>
<dbReference type="AlphaFoldDB" id="A0A6M1PE81"/>
<protein>
    <submittedName>
        <fullName evidence="4">TetR/AcrR family transcriptional regulator</fullName>
    </submittedName>
</protein>
<evidence type="ECO:0000313" key="5">
    <source>
        <dbReference type="Proteomes" id="UP000480151"/>
    </source>
</evidence>
<dbReference type="PROSITE" id="PS01081">
    <property type="entry name" value="HTH_TETR_1"/>
    <property type="match status" value="1"/>
</dbReference>
<dbReference type="Gene3D" id="1.10.10.60">
    <property type="entry name" value="Homeodomain-like"/>
    <property type="match status" value="1"/>
</dbReference>
<dbReference type="Pfam" id="PF00440">
    <property type="entry name" value="TetR_N"/>
    <property type="match status" value="1"/>
</dbReference>
<name>A0A6M1PE81_9BACL</name>
<dbReference type="InterPro" id="IPR023772">
    <property type="entry name" value="DNA-bd_HTH_TetR-type_CS"/>
</dbReference>
<dbReference type="PANTHER" id="PTHR43479:SF21">
    <property type="entry name" value="TRANSCRIPTIONAL REGULATOR, TETR FAMILY"/>
    <property type="match status" value="1"/>
</dbReference>
<accession>A0A6M1PE81</accession>
<dbReference type="SUPFAM" id="SSF46689">
    <property type="entry name" value="Homeodomain-like"/>
    <property type="match status" value="1"/>
</dbReference>
<comment type="caution">
    <text evidence="4">The sequence shown here is derived from an EMBL/GenBank/DDBJ whole genome shotgun (WGS) entry which is preliminary data.</text>
</comment>
<evidence type="ECO:0000256" key="1">
    <source>
        <dbReference type="ARBA" id="ARBA00023125"/>
    </source>
</evidence>
<feature type="DNA-binding region" description="H-T-H motif" evidence="2">
    <location>
        <begin position="32"/>
        <end position="51"/>
    </location>
</feature>
<reference evidence="4 5" key="1">
    <citation type="submission" date="2020-02" db="EMBL/GenBank/DDBJ databases">
        <authorList>
            <person name="Gao J."/>
            <person name="Sun J."/>
        </authorList>
    </citation>
    <scope>NUCLEOTIDE SEQUENCE [LARGE SCALE GENOMIC DNA]</scope>
    <source>
        <strain evidence="4 5">7124</strain>
    </source>
</reference>
<sequence>MNGYERRKQKKIEQIYSVSFQLFSKHGFQKVSVNEIAQNAKVSPATIYNYFGTKEQLYVGMLMNWMDKQLEQYENILDSELSFPEKTKEIMLLEARNLKILSDEFPKFPSSELNRLVQTVESYNEQKVMQFFMKFVALGKQEGFIHKDQTDEMTILYFTMYKNELGRYWAASNEESVYRNMDQWMELFFYGLVSRNQEQEQGEINNSPTRE</sequence>
<dbReference type="Proteomes" id="UP000480151">
    <property type="component" value="Unassembled WGS sequence"/>
</dbReference>
<evidence type="ECO:0000256" key="2">
    <source>
        <dbReference type="PROSITE-ProRule" id="PRU00335"/>
    </source>
</evidence>
<dbReference type="GO" id="GO:0003677">
    <property type="term" value="F:DNA binding"/>
    <property type="evidence" value="ECO:0007669"/>
    <property type="project" value="UniProtKB-UniRule"/>
</dbReference>
<gene>
    <name evidence="4" type="ORF">G5B47_00020</name>
</gene>
<dbReference type="InterPro" id="IPR009057">
    <property type="entry name" value="Homeodomain-like_sf"/>
</dbReference>
<organism evidence="4 5">
    <name type="scientific">Paenibacillus apii</name>
    <dbReference type="NCBI Taxonomy" id="1850370"/>
    <lineage>
        <taxon>Bacteria</taxon>
        <taxon>Bacillati</taxon>
        <taxon>Bacillota</taxon>
        <taxon>Bacilli</taxon>
        <taxon>Bacillales</taxon>
        <taxon>Paenibacillaceae</taxon>
        <taxon>Paenibacillus</taxon>
    </lineage>
</organism>